<sequence>MPTGPHAYTLQSTLRPDTPTKPVSKRSETVSDLDRPIAQSLISGLIQNEKKIMNKNSSRPGNHLDKSVAELPHSNLTQVETRMNETHKNSDLKGDTSVNVPLVKGVPLVQNLVKNVTISAVSAS</sequence>
<keyword evidence="3" id="KW-1185">Reference proteome</keyword>
<feature type="compositionally biased region" description="Basic and acidic residues" evidence="1">
    <location>
        <begin position="25"/>
        <end position="34"/>
    </location>
</feature>
<comment type="caution">
    <text evidence="2">The sequence shown here is derived from an EMBL/GenBank/DDBJ whole genome shotgun (WGS) entry which is preliminary data.</text>
</comment>
<dbReference type="AlphaFoldDB" id="A0AA88KZM5"/>
<feature type="region of interest" description="Disordered" evidence="1">
    <location>
        <begin position="54"/>
        <end position="76"/>
    </location>
</feature>
<organism evidence="2 3">
    <name type="scientific">Artemia franciscana</name>
    <name type="common">Brine shrimp</name>
    <name type="synonym">Artemia sanfranciscana</name>
    <dbReference type="NCBI Taxonomy" id="6661"/>
    <lineage>
        <taxon>Eukaryota</taxon>
        <taxon>Metazoa</taxon>
        <taxon>Ecdysozoa</taxon>
        <taxon>Arthropoda</taxon>
        <taxon>Crustacea</taxon>
        <taxon>Branchiopoda</taxon>
        <taxon>Anostraca</taxon>
        <taxon>Artemiidae</taxon>
        <taxon>Artemia</taxon>
    </lineage>
</organism>
<dbReference type="Proteomes" id="UP001187531">
    <property type="component" value="Unassembled WGS sequence"/>
</dbReference>
<reference evidence="2" key="1">
    <citation type="submission" date="2023-07" db="EMBL/GenBank/DDBJ databases">
        <title>Chromosome-level genome assembly of Artemia franciscana.</title>
        <authorList>
            <person name="Jo E."/>
        </authorList>
    </citation>
    <scope>NUCLEOTIDE SEQUENCE</scope>
    <source>
        <tissue evidence="2">Whole body</tissue>
    </source>
</reference>
<accession>A0AA88KZM5</accession>
<evidence type="ECO:0000313" key="2">
    <source>
        <dbReference type="EMBL" id="KAK2713428.1"/>
    </source>
</evidence>
<name>A0AA88KZM5_ARTSF</name>
<proteinExistence type="predicted"/>
<feature type="region of interest" description="Disordered" evidence="1">
    <location>
        <begin position="1"/>
        <end position="34"/>
    </location>
</feature>
<gene>
    <name evidence="2" type="ORF">QYM36_009333</name>
</gene>
<evidence type="ECO:0000313" key="3">
    <source>
        <dbReference type="Proteomes" id="UP001187531"/>
    </source>
</evidence>
<evidence type="ECO:0000256" key="1">
    <source>
        <dbReference type="SAM" id="MobiDB-lite"/>
    </source>
</evidence>
<protein>
    <submittedName>
        <fullName evidence="2">Uncharacterized protein</fullName>
    </submittedName>
</protein>
<dbReference type="EMBL" id="JAVRJZ010000014">
    <property type="protein sequence ID" value="KAK2713428.1"/>
    <property type="molecule type" value="Genomic_DNA"/>
</dbReference>